<reference evidence="10 11" key="1">
    <citation type="submission" date="2015-01" db="EMBL/GenBank/DDBJ databases">
        <title>Genome sequence of the anaerobic bacterium Geobacter soli GSS01, a dissimilatory Fe(III) reducer from soil.</title>
        <authorList>
            <person name="Yang G."/>
            <person name="Zhou S."/>
        </authorList>
    </citation>
    <scope>NUCLEOTIDE SEQUENCE [LARGE SCALE GENOMIC DNA]</scope>
    <source>
        <strain evidence="10 11">GSS01</strain>
    </source>
</reference>
<dbReference type="FunFam" id="3.30.1490.10:FF:000001">
    <property type="entry name" value="30S ribosomal protein S8"/>
    <property type="match status" value="1"/>
</dbReference>
<dbReference type="RefSeq" id="WP_039646477.1">
    <property type="nucleotide sequence ID" value="NZ_JXBL01000001.1"/>
</dbReference>
<evidence type="ECO:0000256" key="7">
    <source>
        <dbReference type="ARBA" id="ARBA00046740"/>
    </source>
</evidence>
<dbReference type="PROSITE" id="PS00053">
    <property type="entry name" value="RIBOSOMAL_S8"/>
    <property type="match status" value="1"/>
</dbReference>
<dbReference type="Gene3D" id="3.30.1490.10">
    <property type="match status" value="1"/>
</dbReference>
<comment type="subunit">
    <text evidence="7 8">Part of the 30S ribosomal subunit. Contacts proteins S5 and S12.</text>
</comment>
<dbReference type="PANTHER" id="PTHR11758">
    <property type="entry name" value="40S RIBOSOMAL PROTEIN S15A"/>
    <property type="match status" value="1"/>
</dbReference>
<dbReference type="SUPFAM" id="SSF56047">
    <property type="entry name" value="Ribosomal protein S8"/>
    <property type="match status" value="1"/>
</dbReference>
<dbReference type="EMBL" id="JXBL01000001">
    <property type="protein sequence ID" value="KIE43212.1"/>
    <property type="molecule type" value="Genomic_DNA"/>
</dbReference>
<comment type="function">
    <text evidence="8">One of the primary rRNA binding proteins, it binds directly to 16S rRNA central domain where it helps coordinate assembly of the platform of the 30S subunit.</text>
</comment>
<dbReference type="Pfam" id="PF00410">
    <property type="entry name" value="Ribosomal_S8"/>
    <property type="match status" value="1"/>
</dbReference>
<proteinExistence type="inferred from homology"/>
<evidence type="ECO:0000313" key="11">
    <source>
        <dbReference type="Proteomes" id="UP000031433"/>
    </source>
</evidence>
<name>A0A0C1QR24_9BACT</name>
<comment type="caution">
    <text evidence="10">The sequence shown here is derived from an EMBL/GenBank/DDBJ whole genome shotgun (WGS) entry which is preliminary data.</text>
</comment>
<dbReference type="GO" id="GO:0006412">
    <property type="term" value="P:translation"/>
    <property type="evidence" value="ECO:0007669"/>
    <property type="project" value="UniProtKB-UniRule"/>
</dbReference>
<dbReference type="AlphaFoldDB" id="A0A0C1QR24"/>
<evidence type="ECO:0000313" key="10">
    <source>
        <dbReference type="EMBL" id="KIE43212.1"/>
    </source>
</evidence>
<dbReference type="GO" id="GO:0003735">
    <property type="term" value="F:structural constituent of ribosome"/>
    <property type="evidence" value="ECO:0007669"/>
    <property type="project" value="InterPro"/>
</dbReference>
<evidence type="ECO:0000256" key="6">
    <source>
        <dbReference type="ARBA" id="ARBA00035258"/>
    </source>
</evidence>
<evidence type="ECO:0000256" key="4">
    <source>
        <dbReference type="ARBA" id="ARBA00022980"/>
    </source>
</evidence>
<dbReference type="FunFam" id="3.30.1370.30:FF:000002">
    <property type="entry name" value="30S ribosomal protein S8"/>
    <property type="match status" value="1"/>
</dbReference>
<dbReference type="GO" id="GO:0005737">
    <property type="term" value="C:cytoplasm"/>
    <property type="evidence" value="ECO:0007669"/>
    <property type="project" value="UniProtKB-ARBA"/>
</dbReference>
<organism evidence="10 11">
    <name type="scientific">Geobacter soli</name>
    <dbReference type="NCBI Taxonomy" id="1510391"/>
    <lineage>
        <taxon>Bacteria</taxon>
        <taxon>Pseudomonadati</taxon>
        <taxon>Thermodesulfobacteriota</taxon>
        <taxon>Desulfuromonadia</taxon>
        <taxon>Geobacterales</taxon>
        <taxon>Geobacteraceae</taxon>
        <taxon>Geobacter</taxon>
    </lineage>
</organism>
<evidence type="ECO:0000256" key="3">
    <source>
        <dbReference type="ARBA" id="ARBA00022884"/>
    </source>
</evidence>
<dbReference type="GO" id="GO:0005840">
    <property type="term" value="C:ribosome"/>
    <property type="evidence" value="ECO:0007669"/>
    <property type="project" value="UniProtKB-KW"/>
</dbReference>
<evidence type="ECO:0000256" key="8">
    <source>
        <dbReference type="HAMAP-Rule" id="MF_01302"/>
    </source>
</evidence>
<dbReference type="GO" id="GO:1990904">
    <property type="term" value="C:ribonucleoprotein complex"/>
    <property type="evidence" value="ECO:0007669"/>
    <property type="project" value="UniProtKB-KW"/>
</dbReference>
<dbReference type="InterPro" id="IPR047863">
    <property type="entry name" value="Ribosomal_uS8_CS"/>
</dbReference>
<dbReference type="GO" id="GO:0019843">
    <property type="term" value="F:rRNA binding"/>
    <property type="evidence" value="ECO:0007669"/>
    <property type="project" value="UniProtKB-UniRule"/>
</dbReference>
<dbReference type="Proteomes" id="UP000031433">
    <property type="component" value="Unassembled WGS sequence"/>
</dbReference>
<dbReference type="NCBIfam" id="NF001109">
    <property type="entry name" value="PRK00136.1"/>
    <property type="match status" value="1"/>
</dbReference>
<keyword evidence="4 8" id="KW-0689">Ribosomal protein</keyword>
<evidence type="ECO:0000256" key="1">
    <source>
        <dbReference type="ARBA" id="ARBA00006471"/>
    </source>
</evidence>
<evidence type="ECO:0000256" key="9">
    <source>
        <dbReference type="RuleBase" id="RU003660"/>
    </source>
</evidence>
<dbReference type="InterPro" id="IPR035987">
    <property type="entry name" value="Ribosomal_uS8_sf"/>
</dbReference>
<sequence>MSMTDPIADMLTRIRNANMARLQKVDIPSSNLKVNLANVLKAEGFIKNYKVIADNRQGVLRVYLKYIDEKDPVINEIKRVSKPGSRVYVGSDKIPSVRNGMGVAILSTSKGLITDKSAREAGVGGEVLCTVW</sequence>
<keyword evidence="2 8" id="KW-0699">rRNA-binding</keyword>
<protein>
    <recommendedName>
        <fullName evidence="6 8">Small ribosomal subunit protein uS8</fullName>
    </recommendedName>
</protein>
<accession>A0A0C1QR24</accession>
<gene>
    <name evidence="8" type="primary">rpsH</name>
    <name evidence="10" type="ORF">SE37_11495</name>
</gene>
<dbReference type="HAMAP" id="MF_01302_B">
    <property type="entry name" value="Ribosomal_uS8_B"/>
    <property type="match status" value="1"/>
</dbReference>
<comment type="similarity">
    <text evidence="1 8 9">Belongs to the universal ribosomal protein uS8 family.</text>
</comment>
<keyword evidence="11" id="KW-1185">Reference proteome</keyword>
<evidence type="ECO:0000256" key="2">
    <source>
        <dbReference type="ARBA" id="ARBA00022730"/>
    </source>
</evidence>
<dbReference type="InterPro" id="IPR000630">
    <property type="entry name" value="Ribosomal_uS8"/>
</dbReference>
<evidence type="ECO:0000256" key="5">
    <source>
        <dbReference type="ARBA" id="ARBA00023274"/>
    </source>
</evidence>
<keyword evidence="5 8" id="KW-0687">Ribonucleoprotein</keyword>
<keyword evidence="3 8" id="KW-0694">RNA-binding</keyword>
<dbReference type="Gene3D" id="3.30.1370.30">
    <property type="match status" value="1"/>
</dbReference>